<name>A0A164ASM9_9BRAD</name>
<dbReference type="Proteomes" id="UP000076574">
    <property type="component" value="Unassembled WGS sequence"/>
</dbReference>
<dbReference type="AlphaFoldDB" id="A0A164ASM9"/>
<evidence type="ECO:0000313" key="4">
    <source>
        <dbReference type="Proteomes" id="UP000076574"/>
    </source>
</evidence>
<dbReference type="STRING" id="943830.A4A58_01935"/>
<sequence>MDAIYRVDGNHVVTSPHAAGPWNETMQHGSAPSALVTWLAEQMPTASPMHVTRVTIDLLRPVPVAPLTFETEVLREGRKIQLVGVRLMANGTVVVRATVLKIRAEAQPLPPEVTDPPVTVPPPDQGGLLEPRYASSPFVTGMTIRAVRGGFLSLGPGAIWYRANRPIVEGAGLSQVMRAVIAADFSNGSSPVLSFDDWTFLNADLTVSLSRPPVGDWILLDGESWIGPNGAGLAASKLADINGYFGRAVQSLVIEKR</sequence>
<evidence type="ECO:0000259" key="1">
    <source>
        <dbReference type="Pfam" id="PF13622"/>
    </source>
</evidence>
<dbReference type="InterPro" id="IPR029069">
    <property type="entry name" value="HotDog_dom_sf"/>
</dbReference>
<accession>A0A164ASM9</accession>
<keyword evidence="4" id="KW-1185">Reference proteome</keyword>
<reference evidence="3 4" key="1">
    <citation type="submission" date="2016-03" db="EMBL/GenBank/DDBJ databases">
        <title>Microsymbionts genomes from the relict species Vavilovia formosa (Stev.) Fed.</title>
        <authorList>
            <person name="Kopat V."/>
            <person name="Chirak E."/>
            <person name="Kimeklis A."/>
            <person name="Andronov E."/>
        </authorList>
    </citation>
    <scope>NUCLEOTIDE SEQUENCE [LARGE SCALE GENOMIC DNA]</scope>
    <source>
        <strain evidence="3 4">Vaf07</strain>
    </source>
</reference>
<comment type="caution">
    <text evidence="3">The sequence shown here is derived from an EMBL/GenBank/DDBJ whole genome shotgun (WGS) entry which is preliminary data.</text>
</comment>
<evidence type="ECO:0000313" key="3">
    <source>
        <dbReference type="EMBL" id="KZD25237.1"/>
    </source>
</evidence>
<dbReference type="Pfam" id="PF20789">
    <property type="entry name" value="4HBT_3C"/>
    <property type="match status" value="1"/>
</dbReference>
<dbReference type="Pfam" id="PF13622">
    <property type="entry name" value="4HBT_3"/>
    <property type="match status" value="1"/>
</dbReference>
<organism evidence="3 4">
    <name type="scientific">Tardiphaga robiniae</name>
    <dbReference type="NCBI Taxonomy" id="943830"/>
    <lineage>
        <taxon>Bacteria</taxon>
        <taxon>Pseudomonadati</taxon>
        <taxon>Pseudomonadota</taxon>
        <taxon>Alphaproteobacteria</taxon>
        <taxon>Hyphomicrobiales</taxon>
        <taxon>Nitrobacteraceae</taxon>
        <taxon>Tardiphaga</taxon>
    </lineage>
</organism>
<feature type="domain" description="Acyl-CoA thioesterase-like N-terminal HotDog" evidence="1">
    <location>
        <begin position="19"/>
        <end position="100"/>
    </location>
</feature>
<dbReference type="SUPFAM" id="SSF54637">
    <property type="entry name" value="Thioesterase/thiol ester dehydrase-isomerase"/>
    <property type="match status" value="1"/>
</dbReference>
<proteinExistence type="predicted"/>
<dbReference type="EMBL" id="LVYV01000001">
    <property type="protein sequence ID" value="KZD25237.1"/>
    <property type="molecule type" value="Genomic_DNA"/>
</dbReference>
<gene>
    <name evidence="3" type="ORF">A4A58_01935</name>
</gene>
<protein>
    <submittedName>
        <fullName evidence="3">Acyl-CoA thioesterase</fullName>
    </submittedName>
</protein>
<dbReference type="InterPro" id="IPR049449">
    <property type="entry name" value="TesB_ACOT8-like_N"/>
</dbReference>
<dbReference type="Gene3D" id="2.40.160.210">
    <property type="entry name" value="Acyl-CoA thioesterase, double hotdog domain"/>
    <property type="match status" value="1"/>
</dbReference>
<dbReference type="InterPro" id="IPR049450">
    <property type="entry name" value="ACOT8-like_C"/>
</dbReference>
<evidence type="ECO:0000259" key="2">
    <source>
        <dbReference type="Pfam" id="PF20789"/>
    </source>
</evidence>
<dbReference type="RefSeq" id="WP_068729291.1">
    <property type="nucleotide sequence ID" value="NZ_LVYV01000001.1"/>
</dbReference>
<dbReference type="InterPro" id="IPR042171">
    <property type="entry name" value="Acyl-CoA_hotdog"/>
</dbReference>
<dbReference type="OrthoDB" id="1413770at2"/>
<feature type="domain" description="Acyl-CoA thioesterase-like C-terminal" evidence="2">
    <location>
        <begin position="124"/>
        <end position="254"/>
    </location>
</feature>